<name>A0A834W5Q6_9FABA</name>
<feature type="region of interest" description="Disordered" evidence="2">
    <location>
        <begin position="133"/>
        <end position="160"/>
    </location>
</feature>
<feature type="compositionally biased region" description="Polar residues" evidence="2">
    <location>
        <begin position="210"/>
        <end position="222"/>
    </location>
</feature>
<comment type="caution">
    <text evidence="3">The sequence shown here is derived from an EMBL/GenBank/DDBJ whole genome shotgun (WGS) entry which is preliminary data.</text>
</comment>
<dbReference type="PANTHER" id="PTHR35358">
    <property type="entry name" value="OS06G0711100 PROTEIN"/>
    <property type="match status" value="1"/>
</dbReference>
<evidence type="ECO:0000313" key="3">
    <source>
        <dbReference type="EMBL" id="KAF7810770.1"/>
    </source>
</evidence>
<feature type="compositionally biased region" description="Basic and acidic residues" evidence="2">
    <location>
        <begin position="50"/>
        <end position="66"/>
    </location>
</feature>
<evidence type="ECO:0000256" key="1">
    <source>
        <dbReference type="SAM" id="Coils"/>
    </source>
</evidence>
<dbReference type="Proteomes" id="UP000634136">
    <property type="component" value="Unassembled WGS sequence"/>
</dbReference>
<proteinExistence type="predicted"/>
<dbReference type="AlphaFoldDB" id="A0A834W5Q6"/>
<accession>A0A834W5Q6</accession>
<evidence type="ECO:0008006" key="5">
    <source>
        <dbReference type="Google" id="ProtNLM"/>
    </source>
</evidence>
<keyword evidence="1" id="KW-0175">Coiled coil</keyword>
<feature type="compositionally biased region" description="Basic and acidic residues" evidence="2">
    <location>
        <begin position="138"/>
        <end position="148"/>
    </location>
</feature>
<evidence type="ECO:0000256" key="2">
    <source>
        <dbReference type="SAM" id="MobiDB-lite"/>
    </source>
</evidence>
<sequence>MEREMAQDGKINPNCVYASNPYHECSDTCSRKIKEGKPHKNKKSSGYRKNVRDGEVGKKTNEDKRRNSSCPKASNPYHECGDHCNKGISAPDSGFASTSSANKFVRRKKPEPPVLDSVPASKIGAIYLSDVSSPISHYSEKNGTEIESNKNTSPKPLSGEVLPQEIMPAYHKDMPKVFSKQLASPKLTIQEEKNGSPKVFPITYVDDTGGLTTPNGESSMDSSNRHTNEDSDDEEDTASVISECRVSVGRYHVKESYAPILKSIFDKYGDIGASCHLESVAMRSYYVECVCFVVQELQASLTMELTKSKLKELLAILKDVESAQVQVAWLHSILEEITENVELINQRQVVEMAKANCDHEAQTLRKKLELDLESLAQKEQEIAAINTQIANTKDRLKELELKSSALEKSMVSIKSKVDRLDSKSLLDELL</sequence>
<dbReference type="Pfam" id="PF05278">
    <property type="entry name" value="PEARLI-4"/>
    <property type="match status" value="1"/>
</dbReference>
<feature type="coiled-coil region" evidence="1">
    <location>
        <begin position="361"/>
        <end position="416"/>
    </location>
</feature>
<dbReference type="OrthoDB" id="1506770at2759"/>
<reference evidence="3" key="1">
    <citation type="submission" date="2020-09" db="EMBL/GenBank/DDBJ databases">
        <title>Genome-Enabled Discovery of Anthraquinone Biosynthesis in Senna tora.</title>
        <authorList>
            <person name="Kang S.-H."/>
            <person name="Pandey R.P."/>
            <person name="Lee C.-M."/>
            <person name="Sim J.-S."/>
            <person name="Jeong J.-T."/>
            <person name="Choi B.-S."/>
            <person name="Jung M."/>
            <person name="Ginzburg D."/>
            <person name="Zhao K."/>
            <person name="Won S.Y."/>
            <person name="Oh T.-J."/>
            <person name="Yu Y."/>
            <person name="Kim N.-H."/>
            <person name="Lee O.R."/>
            <person name="Lee T.-H."/>
            <person name="Bashyal P."/>
            <person name="Kim T.-S."/>
            <person name="Lee W.-H."/>
            <person name="Kawkins C."/>
            <person name="Kim C.-K."/>
            <person name="Kim J.S."/>
            <person name="Ahn B.O."/>
            <person name="Rhee S.Y."/>
            <person name="Sohng J.K."/>
        </authorList>
    </citation>
    <scope>NUCLEOTIDE SEQUENCE</scope>
    <source>
        <tissue evidence="3">Leaf</tissue>
    </source>
</reference>
<feature type="region of interest" description="Disordered" evidence="2">
    <location>
        <begin position="206"/>
        <end position="238"/>
    </location>
</feature>
<evidence type="ECO:0000313" key="4">
    <source>
        <dbReference type="Proteomes" id="UP000634136"/>
    </source>
</evidence>
<feature type="region of interest" description="Disordered" evidence="2">
    <location>
        <begin position="32"/>
        <end position="120"/>
    </location>
</feature>
<protein>
    <recommendedName>
        <fullName evidence="5">Phospholipase-like protein</fullName>
    </recommendedName>
</protein>
<gene>
    <name evidence="3" type="ORF">G2W53_031746</name>
</gene>
<organism evidence="3 4">
    <name type="scientific">Senna tora</name>
    <dbReference type="NCBI Taxonomy" id="362788"/>
    <lineage>
        <taxon>Eukaryota</taxon>
        <taxon>Viridiplantae</taxon>
        <taxon>Streptophyta</taxon>
        <taxon>Embryophyta</taxon>
        <taxon>Tracheophyta</taxon>
        <taxon>Spermatophyta</taxon>
        <taxon>Magnoliopsida</taxon>
        <taxon>eudicotyledons</taxon>
        <taxon>Gunneridae</taxon>
        <taxon>Pentapetalae</taxon>
        <taxon>rosids</taxon>
        <taxon>fabids</taxon>
        <taxon>Fabales</taxon>
        <taxon>Fabaceae</taxon>
        <taxon>Caesalpinioideae</taxon>
        <taxon>Cassia clade</taxon>
        <taxon>Senna</taxon>
    </lineage>
</organism>
<dbReference type="EMBL" id="JAAIUW010000010">
    <property type="protein sequence ID" value="KAF7810770.1"/>
    <property type="molecule type" value="Genomic_DNA"/>
</dbReference>
<dbReference type="PANTHER" id="PTHR35358:SF7">
    <property type="entry name" value="EXPRESSED PROTEIN"/>
    <property type="match status" value="1"/>
</dbReference>
<keyword evidence="4" id="KW-1185">Reference proteome</keyword>
<dbReference type="InterPro" id="IPR007942">
    <property type="entry name" value="PLipase-like"/>
</dbReference>